<evidence type="ECO:0000256" key="1">
    <source>
        <dbReference type="SAM" id="MobiDB-lite"/>
    </source>
</evidence>
<dbReference type="RefSeq" id="YP_009483518.1">
    <property type="nucleotide sequence ID" value="NC_037667.1"/>
</dbReference>
<dbReference type="EMBL" id="MG011689">
    <property type="protein sequence ID" value="AVK75249.1"/>
    <property type="molecule type" value="Genomic_DNA"/>
</dbReference>
<dbReference type="GeneID" id="36844390"/>
<organism evidence="2">
    <name type="scientific">Pandoravirus quercus</name>
    <dbReference type="NCBI Taxonomy" id="2107709"/>
    <lineage>
        <taxon>Viruses</taxon>
        <taxon>Pandoravirus</taxon>
    </lineage>
</organism>
<dbReference type="PANTHER" id="PTHR46586">
    <property type="entry name" value="ANKYRIN REPEAT-CONTAINING PROTEIN"/>
    <property type="match status" value="1"/>
</dbReference>
<evidence type="ECO:0008006" key="3">
    <source>
        <dbReference type="Google" id="ProtNLM"/>
    </source>
</evidence>
<feature type="region of interest" description="Disordered" evidence="1">
    <location>
        <begin position="499"/>
        <end position="521"/>
    </location>
</feature>
<accession>A0A2U7U9Z5</accession>
<sequence>MADIDDADAMAVEPMAPTLADLPSEIRDGIVRLLTKPRDLAAVRCASRLFDGGDMEALTVRWAARYMFALVESRAPLRLIATAVSANRHLVGFDVLHDAVVGGRMDVVRLVHATIEERVPAPVPSAPYELVSIIMAALGRGHIGIARYLVNRAVAGVRHDALDDIRLARAAARSGHVDAMAFAHDRLPPGTGIAPCDCTWDLGDRAWRAPLPGAALWLKDHGCAGYTAPTAEHLASAIDAGRDGMLPAILAEIDPALAVPSVEIDRALYSASTLGSLATVTIAMEAGLVPRPLPLFVGAGASGHIALLDYAEARFGTPQDAMRGAVMMAAESWDRGHDTVRWVAARRPDVIDATIMWMAIARGPTDVVRAIDDALAGSFDWQRAAFAVLKSQNAKLLRYAVEEKGMVVDAMSIQGRVRLTAKMIKYLISRYGVERMQPVLDAVSIINADQERGDWSWLDAASGACTAARCVATSVRALYAEAHPAAPKPCACHRCREPDGPRPAKRQCMDPSNAADAPHYP</sequence>
<protein>
    <recommendedName>
        <fullName evidence="3">F-box incomplete domain containing protein</fullName>
    </recommendedName>
</protein>
<gene>
    <name evidence="2" type="ORF">pqer_cds_827</name>
</gene>
<dbReference type="InterPro" id="IPR052050">
    <property type="entry name" value="SecEffector_AnkRepeat"/>
</dbReference>
<dbReference type="Proteomes" id="UP000248852">
    <property type="component" value="Segment"/>
</dbReference>
<name>A0A2U7U9Z5_9VIRU</name>
<evidence type="ECO:0000313" key="2">
    <source>
        <dbReference type="EMBL" id="AVK75249.1"/>
    </source>
</evidence>
<proteinExistence type="predicted"/>
<reference evidence="2" key="1">
    <citation type="journal article" date="2018" name="Nat. Commun.">
        <title>Diversity and evolution of the emerging Pandoraviridae family.</title>
        <authorList>
            <person name="Legendre M."/>
            <person name="Fabre E."/>
            <person name="Poirot O."/>
            <person name="Jeudy S."/>
            <person name="Lartigue A."/>
            <person name="Alempic J.M."/>
            <person name="Beucher L."/>
            <person name="Philippe N."/>
            <person name="Bertaux L."/>
            <person name="Christo-Foroux E."/>
            <person name="Labadie K."/>
            <person name="Coute Y."/>
            <person name="Abergel C."/>
            <person name="Claverie J.M."/>
        </authorList>
    </citation>
    <scope>NUCLEOTIDE SEQUENCE [LARGE SCALE GENOMIC DNA]</scope>
    <source>
        <strain evidence="2">Quercus</strain>
    </source>
</reference>
<dbReference type="KEGG" id="vg:36844390"/>
<dbReference type="PANTHER" id="PTHR46586:SF3">
    <property type="entry name" value="ANKYRIN REPEAT-CONTAINING PROTEIN"/>
    <property type="match status" value="1"/>
</dbReference>